<feature type="transmembrane region" description="Helical" evidence="8">
    <location>
        <begin position="140"/>
        <end position="160"/>
    </location>
</feature>
<feature type="domain" description="Phosphoethanolamine transferase N-terminal" evidence="10">
    <location>
        <begin position="80"/>
        <end position="227"/>
    </location>
</feature>
<protein>
    <submittedName>
        <fullName evidence="11">Lipid A ethanolaminephosphotransferase</fullName>
    </submittedName>
</protein>
<dbReference type="AlphaFoldDB" id="A0A4R2NGA0"/>
<feature type="transmembrane region" description="Helical" evidence="8">
    <location>
        <begin position="172"/>
        <end position="195"/>
    </location>
</feature>
<dbReference type="OrthoDB" id="9786870at2"/>
<evidence type="ECO:0000313" key="12">
    <source>
        <dbReference type="Proteomes" id="UP000295182"/>
    </source>
</evidence>
<dbReference type="InterPro" id="IPR040423">
    <property type="entry name" value="PEA_transferase"/>
</dbReference>
<keyword evidence="4 11" id="KW-0808">Transferase</keyword>
<dbReference type="Proteomes" id="UP000295182">
    <property type="component" value="Unassembled WGS sequence"/>
</dbReference>
<dbReference type="PANTHER" id="PTHR30443:SF0">
    <property type="entry name" value="PHOSPHOETHANOLAMINE TRANSFERASE EPTA"/>
    <property type="match status" value="1"/>
</dbReference>
<evidence type="ECO:0000256" key="7">
    <source>
        <dbReference type="ARBA" id="ARBA00023136"/>
    </source>
</evidence>
<keyword evidence="6 8" id="KW-1133">Transmembrane helix</keyword>
<evidence type="ECO:0000256" key="1">
    <source>
        <dbReference type="ARBA" id="ARBA00004429"/>
    </source>
</evidence>
<dbReference type="RefSeq" id="WP_119011820.1">
    <property type="nucleotide sequence ID" value="NZ_QXNC01000001.1"/>
</dbReference>
<evidence type="ECO:0000256" key="6">
    <source>
        <dbReference type="ARBA" id="ARBA00022989"/>
    </source>
</evidence>
<dbReference type="GO" id="GO:0016776">
    <property type="term" value="F:phosphotransferase activity, phosphate group as acceptor"/>
    <property type="evidence" value="ECO:0007669"/>
    <property type="project" value="TreeGrafter"/>
</dbReference>
<evidence type="ECO:0000256" key="5">
    <source>
        <dbReference type="ARBA" id="ARBA00022692"/>
    </source>
</evidence>
<name>A0A4R2NGA0_9BURK</name>
<comment type="caution">
    <text evidence="11">The sequence shown here is derived from an EMBL/GenBank/DDBJ whole genome shotgun (WGS) entry which is preliminary data.</text>
</comment>
<organism evidence="11 12">
    <name type="scientific">Simplicispira metamorpha</name>
    <dbReference type="NCBI Taxonomy" id="80881"/>
    <lineage>
        <taxon>Bacteria</taxon>
        <taxon>Pseudomonadati</taxon>
        <taxon>Pseudomonadota</taxon>
        <taxon>Betaproteobacteria</taxon>
        <taxon>Burkholderiales</taxon>
        <taxon>Comamonadaceae</taxon>
        <taxon>Simplicispira</taxon>
    </lineage>
</organism>
<keyword evidence="3" id="KW-0997">Cell inner membrane</keyword>
<evidence type="ECO:0000256" key="8">
    <source>
        <dbReference type="SAM" id="Phobius"/>
    </source>
</evidence>
<evidence type="ECO:0000313" key="11">
    <source>
        <dbReference type="EMBL" id="TCP20134.1"/>
    </source>
</evidence>
<accession>A0A4R2NGA0</accession>
<dbReference type="GO" id="GO:0009244">
    <property type="term" value="P:lipopolysaccharide core region biosynthetic process"/>
    <property type="evidence" value="ECO:0007669"/>
    <property type="project" value="TreeGrafter"/>
</dbReference>
<proteinExistence type="predicted"/>
<feature type="transmembrane region" description="Helical" evidence="8">
    <location>
        <begin position="98"/>
        <end position="120"/>
    </location>
</feature>
<dbReference type="PANTHER" id="PTHR30443">
    <property type="entry name" value="INNER MEMBRANE PROTEIN"/>
    <property type="match status" value="1"/>
</dbReference>
<evidence type="ECO:0000259" key="10">
    <source>
        <dbReference type="Pfam" id="PF08019"/>
    </source>
</evidence>
<feature type="transmembrane region" description="Helical" evidence="8">
    <location>
        <begin position="34"/>
        <end position="52"/>
    </location>
</feature>
<evidence type="ECO:0000256" key="3">
    <source>
        <dbReference type="ARBA" id="ARBA00022519"/>
    </source>
</evidence>
<evidence type="ECO:0000256" key="2">
    <source>
        <dbReference type="ARBA" id="ARBA00022475"/>
    </source>
</evidence>
<dbReference type="SUPFAM" id="SSF53649">
    <property type="entry name" value="Alkaline phosphatase-like"/>
    <property type="match status" value="1"/>
</dbReference>
<dbReference type="GO" id="GO:0005886">
    <property type="term" value="C:plasma membrane"/>
    <property type="evidence" value="ECO:0007669"/>
    <property type="project" value="UniProtKB-SubCell"/>
</dbReference>
<evidence type="ECO:0000256" key="4">
    <source>
        <dbReference type="ARBA" id="ARBA00022679"/>
    </source>
</evidence>
<sequence>MPHTLTRWLPFLNSRRTPSHSLDTANAPQAWHPAWLVVLVSVWLATACNVPLWREVAALPDHTGLRGASFGLAFAVIVAAGNVALLSLLAWGRGLKPALVLVVLMAALGTYFMLSYGIVIDASMLTNVLQTDVREAGDLLNWRLAATVLALAAPPLWWLLQRPVRPLGALRHVAHNGLLLLGAVVVLVASLLLVFQDFASTMRNHTQLRYLINPLNSVYALGHIATKPLRIDTSTMLPLGRDAQLGASYAGQTKPPLLVLVLGETARSANFGLNGYARPTTPLLSARSDLVSATNAWSCGTSTAASLPCMFSHLGRDGFEGRKTNSETLLDVLQHAGLAVLWVDNQSGCKGVCDRVAQTSTTALKDPVLCPDGECSDPIMLKVLEERIAALPAEQRARGTVVVLHQMGSHGPAYYKRSDASLKRFGPECTSNALQECDQAQVVNAYDNSIVATDHFLNATIQWLETQADKAQTAMVYVSDHGESLGEGNLYLHGLPYAIAPDVQKQVPWITWLSPAMQSRSGVATACLQKDLAQRRITHDGYFHAVLGLMDVQSTVYQAEQDIYAPCRNTRQAPMAATTAPNTAHARS</sequence>
<feature type="domain" description="Sulfatase N-terminal" evidence="9">
    <location>
        <begin position="256"/>
        <end position="552"/>
    </location>
</feature>
<dbReference type="Pfam" id="PF00884">
    <property type="entry name" value="Sulfatase"/>
    <property type="match status" value="1"/>
</dbReference>
<dbReference type="InterPro" id="IPR058130">
    <property type="entry name" value="PEA_transf_C"/>
</dbReference>
<reference evidence="11 12" key="1">
    <citation type="submission" date="2019-03" db="EMBL/GenBank/DDBJ databases">
        <title>Genomic Encyclopedia of Type Strains, Phase IV (KMG-IV): sequencing the most valuable type-strain genomes for metagenomic binning, comparative biology and taxonomic classification.</title>
        <authorList>
            <person name="Goeker M."/>
        </authorList>
    </citation>
    <scope>NUCLEOTIDE SEQUENCE [LARGE SCALE GENOMIC DNA]</scope>
    <source>
        <strain evidence="11 12">DSM 1837</strain>
    </source>
</reference>
<dbReference type="InterPro" id="IPR012549">
    <property type="entry name" value="EptA-like_N"/>
</dbReference>
<dbReference type="EMBL" id="SLXH01000002">
    <property type="protein sequence ID" value="TCP20134.1"/>
    <property type="molecule type" value="Genomic_DNA"/>
</dbReference>
<keyword evidence="2" id="KW-1003">Cell membrane</keyword>
<dbReference type="InterPro" id="IPR000917">
    <property type="entry name" value="Sulfatase_N"/>
</dbReference>
<dbReference type="Pfam" id="PF08019">
    <property type="entry name" value="EptA_B_N"/>
    <property type="match status" value="1"/>
</dbReference>
<dbReference type="InterPro" id="IPR017850">
    <property type="entry name" value="Alkaline_phosphatase_core_sf"/>
</dbReference>
<keyword evidence="12" id="KW-1185">Reference proteome</keyword>
<dbReference type="Gene3D" id="3.40.720.10">
    <property type="entry name" value="Alkaline Phosphatase, subunit A"/>
    <property type="match status" value="1"/>
</dbReference>
<dbReference type="CDD" id="cd16017">
    <property type="entry name" value="LptA"/>
    <property type="match status" value="1"/>
</dbReference>
<feature type="transmembrane region" description="Helical" evidence="8">
    <location>
        <begin position="72"/>
        <end position="91"/>
    </location>
</feature>
<dbReference type="NCBIfam" id="NF028537">
    <property type="entry name" value="P_eth_NH2_trans"/>
    <property type="match status" value="1"/>
</dbReference>
<keyword evidence="5 8" id="KW-0812">Transmembrane</keyword>
<evidence type="ECO:0000259" key="9">
    <source>
        <dbReference type="Pfam" id="PF00884"/>
    </source>
</evidence>
<comment type="subcellular location">
    <subcellularLocation>
        <location evidence="1">Cell inner membrane</location>
        <topology evidence="1">Multi-pass membrane protein</topology>
    </subcellularLocation>
</comment>
<gene>
    <name evidence="11" type="ORF">EV674_102102</name>
</gene>
<keyword evidence="7 8" id="KW-0472">Membrane</keyword>